<protein>
    <submittedName>
        <fullName evidence="1">Uncharacterized protein</fullName>
    </submittedName>
</protein>
<evidence type="ECO:0000313" key="2">
    <source>
        <dbReference type="Proteomes" id="UP000009183"/>
    </source>
</evidence>
<name>D7T411_VITVI</name>
<dbReference type="PaxDb" id="29760-VIT_09s0018g01350.t01"/>
<reference evidence="2" key="1">
    <citation type="journal article" date="2007" name="Nature">
        <title>The grapevine genome sequence suggests ancestral hexaploidization in major angiosperm phyla.</title>
        <authorList>
            <consortium name="The French-Italian Public Consortium for Grapevine Genome Characterization."/>
            <person name="Jaillon O."/>
            <person name="Aury J.-M."/>
            <person name="Noel B."/>
            <person name="Policriti A."/>
            <person name="Clepet C."/>
            <person name="Casagrande A."/>
            <person name="Choisne N."/>
            <person name="Aubourg S."/>
            <person name="Vitulo N."/>
            <person name="Jubin C."/>
            <person name="Vezzi A."/>
            <person name="Legeai F."/>
            <person name="Hugueney P."/>
            <person name="Dasilva C."/>
            <person name="Horner D."/>
            <person name="Mica E."/>
            <person name="Jublot D."/>
            <person name="Poulain J."/>
            <person name="Bruyere C."/>
            <person name="Billault A."/>
            <person name="Segurens B."/>
            <person name="Gouyvenoux M."/>
            <person name="Ugarte E."/>
            <person name="Cattonaro F."/>
            <person name="Anthouard V."/>
            <person name="Vico V."/>
            <person name="Del Fabbro C."/>
            <person name="Alaux M."/>
            <person name="Di Gaspero G."/>
            <person name="Dumas V."/>
            <person name="Felice N."/>
            <person name="Paillard S."/>
            <person name="Juman I."/>
            <person name="Moroldo M."/>
            <person name="Scalabrin S."/>
            <person name="Canaguier A."/>
            <person name="Le Clainche I."/>
            <person name="Malacrida G."/>
            <person name="Durand E."/>
            <person name="Pesole G."/>
            <person name="Laucou V."/>
            <person name="Chatelet P."/>
            <person name="Merdinoglu D."/>
            <person name="Delledonne M."/>
            <person name="Pezzotti M."/>
            <person name="Lecharny A."/>
            <person name="Scarpelli C."/>
            <person name="Artiguenave F."/>
            <person name="Pe M.E."/>
            <person name="Valle G."/>
            <person name="Morgante M."/>
            <person name="Caboche M."/>
            <person name="Adam-Blondon A.-F."/>
            <person name="Weissenbach J."/>
            <person name="Quetier F."/>
            <person name="Wincker P."/>
        </authorList>
    </citation>
    <scope>NUCLEOTIDE SEQUENCE [LARGE SCALE GENOMIC DNA]</scope>
    <source>
        <strain evidence="2">cv. Pinot noir / PN40024</strain>
    </source>
</reference>
<accession>D7T411</accession>
<dbReference type="HOGENOM" id="CLU_3072629_0_0_1"/>
<gene>
    <name evidence="1" type="ordered locus">VIT_09s0018g01350</name>
</gene>
<sequence length="53" mass="6428">MKIQLLRKYNSSSNFFFFFFFLLTWIANYISTVTPYNICIRHSLQCPCRLVKL</sequence>
<evidence type="ECO:0000313" key="1">
    <source>
        <dbReference type="EMBL" id="CBI25243.3"/>
    </source>
</evidence>
<organism evidence="1 2">
    <name type="scientific">Vitis vinifera</name>
    <name type="common">Grape</name>
    <dbReference type="NCBI Taxonomy" id="29760"/>
    <lineage>
        <taxon>Eukaryota</taxon>
        <taxon>Viridiplantae</taxon>
        <taxon>Streptophyta</taxon>
        <taxon>Embryophyta</taxon>
        <taxon>Tracheophyta</taxon>
        <taxon>Spermatophyta</taxon>
        <taxon>Magnoliopsida</taxon>
        <taxon>eudicotyledons</taxon>
        <taxon>Gunneridae</taxon>
        <taxon>Pentapetalae</taxon>
        <taxon>rosids</taxon>
        <taxon>Vitales</taxon>
        <taxon>Vitaceae</taxon>
        <taxon>Viteae</taxon>
        <taxon>Vitis</taxon>
    </lineage>
</organism>
<proteinExistence type="predicted"/>
<dbReference type="InParanoid" id="D7T411"/>
<dbReference type="EMBL" id="FN595513">
    <property type="protein sequence ID" value="CBI25243.3"/>
    <property type="molecule type" value="Genomic_DNA"/>
</dbReference>
<keyword evidence="2" id="KW-1185">Reference proteome</keyword>
<dbReference type="Proteomes" id="UP000009183">
    <property type="component" value="Chromosome 9"/>
</dbReference>
<dbReference type="AlphaFoldDB" id="D7T411"/>